<keyword evidence="3" id="KW-1185">Reference proteome</keyword>
<name>A0A545UKF8_9HYPO</name>
<dbReference type="Proteomes" id="UP000315783">
    <property type="component" value="Unassembled WGS sequence"/>
</dbReference>
<evidence type="ECO:0000313" key="3">
    <source>
        <dbReference type="Proteomes" id="UP000315783"/>
    </source>
</evidence>
<reference evidence="2 3" key="1">
    <citation type="journal article" date="2019" name="Appl. Microbiol. Biotechnol.">
        <title>Genome sequence of Isaria javanica and comparative genome analysis insights into family S53 peptidase evolution in fungal entomopathogens.</title>
        <authorList>
            <person name="Lin R."/>
            <person name="Zhang X."/>
            <person name="Xin B."/>
            <person name="Zou M."/>
            <person name="Gao Y."/>
            <person name="Qin F."/>
            <person name="Hu Q."/>
            <person name="Xie B."/>
            <person name="Cheng X."/>
        </authorList>
    </citation>
    <scope>NUCLEOTIDE SEQUENCE [LARGE SCALE GENOMIC DNA]</scope>
    <source>
        <strain evidence="2 3">IJ1G</strain>
    </source>
</reference>
<feature type="compositionally biased region" description="Low complexity" evidence="1">
    <location>
        <begin position="42"/>
        <end position="52"/>
    </location>
</feature>
<feature type="compositionally biased region" description="Low complexity" evidence="1">
    <location>
        <begin position="60"/>
        <end position="71"/>
    </location>
</feature>
<gene>
    <name evidence="2" type="ORF">IF1G_11388</name>
</gene>
<protein>
    <submittedName>
        <fullName evidence="2">Uncharacterized protein</fullName>
    </submittedName>
</protein>
<accession>A0A545UKF8</accession>
<sequence>MAKKDTIKRTSGAARLKRRHATEQSPAAPGHGGTNQLSYPMQQSRQQHHQLQMPPETNVSAPSSSRSGPQSDHFMYGSEPPPAADSPDAEEDETGSEASLADNENEPRLAVAVMALASEHRNMTTELRNMSSLLRKLLDAVKENNNEQTRMRAAALLHSDAVNMFVEWHKLNNMPNISPMPGFVGAGPATFAHRNQQQGPPDQGGSGQGFGPNVMYNGS</sequence>
<comment type="caution">
    <text evidence="2">The sequence shown here is derived from an EMBL/GenBank/DDBJ whole genome shotgun (WGS) entry which is preliminary data.</text>
</comment>
<feature type="region of interest" description="Disordered" evidence="1">
    <location>
        <begin position="189"/>
        <end position="219"/>
    </location>
</feature>
<organism evidence="2 3">
    <name type="scientific">Cordyceps javanica</name>
    <dbReference type="NCBI Taxonomy" id="43265"/>
    <lineage>
        <taxon>Eukaryota</taxon>
        <taxon>Fungi</taxon>
        <taxon>Dikarya</taxon>
        <taxon>Ascomycota</taxon>
        <taxon>Pezizomycotina</taxon>
        <taxon>Sordariomycetes</taxon>
        <taxon>Hypocreomycetidae</taxon>
        <taxon>Hypocreales</taxon>
        <taxon>Cordycipitaceae</taxon>
        <taxon>Cordyceps</taxon>
    </lineage>
</organism>
<evidence type="ECO:0000256" key="1">
    <source>
        <dbReference type="SAM" id="MobiDB-lite"/>
    </source>
</evidence>
<proteinExistence type="predicted"/>
<dbReference type="EMBL" id="SPUK01000053">
    <property type="protein sequence ID" value="TQV89948.1"/>
    <property type="molecule type" value="Genomic_DNA"/>
</dbReference>
<evidence type="ECO:0000313" key="2">
    <source>
        <dbReference type="EMBL" id="TQV89948.1"/>
    </source>
</evidence>
<dbReference type="AlphaFoldDB" id="A0A545UKF8"/>
<feature type="region of interest" description="Disordered" evidence="1">
    <location>
        <begin position="1"/>
        <end position="107"/>
    </location>
</feature>